<evidence type="ECO:0000313" key="1">
    <source>
        <dbReference type="EMBL" id="GAB0183530.1"/>
    </source>
</evidence>
<accession>A0ABC9WDZ0</accession>
<dbReference type="EMBL" id="BAAFJT010000002">
    <property type="protein sequence ID" value="GAB0183530.1"/>
    <property type="molecule type" value="Genomic_DNA"/>
</dbReference>
<sequence>MMGLIAQLKCIYTNAHSMGNKQEEVEDIVQQENYDKIAITETRWGDLHNWRAAVVGYKLFRRDRQGRRGSGVALYVKECFDCLELNDGDNRVECLWVRIRGKANKADIMVGVCYRPPNQDEEADKIFYKQLGEFSPLLALAVMGNFNLPDVCWKYNTAERKQSRRFLDVWDIAS</sequence>
<dbReference type="InterPro" id="IPR036691">
    <property type="entry name" value="Endo/exonu/phosph_ase_sf"/>
</dbReference>
<organism evidence="1 2">
    <name type="scientific">Grus japonensis</name>
    <name type="common">Japanese crane</name>
    <name type="synonym">Red-crowned crane</name>
    <dbReference type="NCBI Taxonomy" id="30415"/>
    <lineage>
        <taxon>Eukaryota</taxon>
        <taxon>Metazoa</taxon>
        <taxon>Chordata</taxon>
        <taxon>Craniata</taxon>
        <taxon>Vertebrata</taxon>
        <taxon>Euteleostomi</taxon>
        <taxon>Archelosauria</taxon>
        <taxon>Archosauria</taxon>
        <taxon>Dinosauria</taxon>
        <taxon>Saurischia</taxon>
        <taxon>Theropoda</taxon>
        <taxon>Coelurosauria</taxon>
        <taxon>Aves</taxon>
        <taxon>Neognathae</taxon>
        <taxon>Neoaves</taxon>
        <taxon>Gruiformes</taxon>
        <taxon>Gruidae</taxon>
        <taxon>Grus</taxon>
    </lineage>
</organism>
<dbReference type="AlphaFoldDB" id="A0ABC9WDZ0"/>
<evidence type="ECO:0008006" key="3">
    <source>
        <dbReference type="Google" id="ProtNLM"/>
    </source>
</evidence>
<dbReference type="Proteomes" id="UP001623348">
    <property type="component" value="Unassembled WGS sequence"/>
</dbReference>
<protein>
    <recommendedName>
        <fullName evidence="3">Mitochondrial fission process protein 1</fullName>
    </recommendedName>
</protein>
<dbReference type="PANTHER" id="PTHR33395">
    <property type="entry name" value="TRANSCRIPTASE, PUTATIVE-RELATED-RELATED"/>
    <property type="match status" value="1"/>
</dbReference>
<evidence type="ECO:0000313" key="2">
    <source>
        <dbReference type="Proteomes" id="UP001623348"/>
    </source>
</evidence>
<keyword evidence="2" id="KW-1185">Reference proteome</keyword>
<dbReference type="Gene3D" id="3.60.10.10">
    <property type="entry name" value="Endonuclease/exonuclease/phosphatase"/>
    <property type="match status" value="1"/>
</dbReference>
<dbReference type="PANTHER" id="PTHR33395:SF22">
    <property type="entry name" value="REVERSE TRANSCRIPTASE DOMAIN-CONTAINING PROTEIN"/>
    <property type="match status" value="1"/>
</dbReference>
<gene>
    <name evidence="1" type="ORF">GRJ2_000818300</name>
</gene>
<proteinExistence type="predicted"/>
<dbReference type="SUPFAM" id="SSF56219">
    <property type="entry name" value="DNase I-like"/>
    <property type="match status" value="1"/>
</dbReference>
<reference evidence="1 2" key="1">
    <citation type="submission" date="2024-06" db="EMBL/GenBank/DDBJ databases">
        <title>The draft genome of Grus japonensis, version 3.</title>
        <authorList>
            <person name="Nabeshima K."/>
            <person name="Suzuki S."/>
            <person name="Onuma M."/>
        </authorList>
    </citation>
    <scope>NUCLEOTIDE SEQUENCE [LARGE SCALE GENOMIC DNA]</scope>
    <source>
        <strain evidence="1 2">451A</strain>
    </source>
</reference>
<name>A0ABC9WDZ0_GRUJA</name>
<comment type="caution">
    <text evidence="1">The sequence shown here is derived from an EMBL/GenBank/DDBJ whole genome shotgun (WGS) entry which is preliminary data.</text>
</comment>